<protein>
    <submittedName>
        <fullName evidence="2">Uncharacterized protein</fullName>
    </submittedName>
</protein>
<feature type="region of interest" description="Disordered" evidence="1">
    <location>
        <begin position="44"/>
        <end position="160"/>
    </location>
</feature>
<reference evidence="2 3" key="1">
    <citation type="journal article" date="2014" name="PLoS ONE">
        <title>The first complete genome sequence of the class fimbriimonadia in the phylum armatimonadetes.</title>
        <authorList>
            <person name="Hu Z.Y."/>
            <person name="Wang Y.Z."/>
            <person name="Im W.T."/>
            <person name="Wang S.Y."/>
            <person name="Zhao G.P."/>
            <person name="Zheng H.J."/>
            <person name="Quan Z.X."/>
        </authorList>
    </citation>
    <scope>NUCLEOTIDE SEQUENCE [LARGE SCALE GENOMIC DNA]</scope>
    <source>
        <strain evidence="2">Gsoil 348</strain>
    </source>
</reference>
<evidence type="ECO:0000313" key="2">
    <source>
        <dbReference type="EMBL" id="AIE86873.1"/>
    </source>
</evidence>
<sequence>MLMATGAQAQKGSENGLIGIKLYDSGARVVSLYGTPDQIQPVSVGTGSASGGGSPFGGGGSPFGGAPGGMPGPKGGGGMPGASGTGADVHGPFDFGNNILQFGSKGPGGQGRPGGMPGGMPGGQGMPGPGPGGAGPGGVPGPPGSSGFGGGSNGTPRGGGGAAEYATYTRWIYNRSGSKYGFIIDKFGRVVQIEAIGLQNNKVRTRRGVGFGATFAQLIKKYSTPDGYEISGDNVLVKFLTKNRVAFRLTRLGEKKPQVVTGIVVAAAKG</sequence>
<feature type="compositionally biased region" description="Gly residues" evidence="1">
    <location>
        <begin position="48"/>
        <end position="84"/>
    </location>
</feature>
<dbReference type="KEGG" id="fgi:OP10G_3505"/>
<dbReference type="AlphaFoldDB" id="A0A068NTJ1"/>
<keyword evidence="3" id="KW-1185">Reference proteome</keyword>
<dbReference type="eggNOG" id="COG5180">
    <property type="taxonomic scope" value="Bacteria"/>
</dbReference>
<accession>A0A068NTJ1</accession>
<evidence type="ECO:0000256" key="1">
    <source>
        <dbReference type="SAM" id="MobiDB-lite"/>
    </source>
</evidence>
<name>A0A068NTJ1_FIMGI</name>
<gene>
    <name evidence="2" type="ORF">OP10G_3505</name>
</gene>
<organism evidence="2 3">
    <name type="scientific">Fimbriimonas ginsengisoli Gsoil 348</name>
    <dbReference type="NCBI Taxonomy" id="661478"/>
    <lineage>
        <taxon>Bacteria</taxon>
        <taxon>Bacillati</taxon>
        <taxon>Armatimonadota</taxon>
        <taxon>Fimbriimonadia</taxon>
        <taxon>Fimbriimonadales</taxon>
        <taxon>Fimbriimonadaceae</taxon>
        <taxon>Fimbriimonas</taxon>
    </lineage>
</organism>
<dbReference type="HOGENOM" id="CLU_1029544_0_0_0"/>
<dbReference type="STRING" id="661478.OP10G_3505"/>
<dbReference type="EMBL" id="CP007139">
    <property type="protein sequence ID" value="AIE86873.1"/>
    <property type="molecule type" value="Genomic_DNA"/>
</dbReference>
<feature type="compositionally biased region" description="Gly residues" evidence="1">
    <location>
        <begin position="105"/>
        <end position="160"/>
    </location>
</feature>
<evidence type="ECO:0000313" key="3">
    <source>
        <dbReference type="Proteomes" id="UP000027982"/>
    </source>
</evidence>
<proteinExistence type="predicted"/>
<dbReference type="Proteomes" id="UP000027982">
    <property type="component" value="Chromosome"/>
</dbReference>